<dbReference type="EMBL" id="WHWB01032415">
    <property type="protein sequence ID" value="KAJ7425749.1"/>
    <property type="molecule type" value="Genomic_DNA"/>
</dbReference>
<dbReference type="Pfam" id="PF00069">
    <property type="entry name" value="Pkinase"/>
    <property type="match status" value="1"/>
</dbReference>
<dbReference type="InterPro" id="IPR051744">
    <property type="entry name" value="AP2_assoc_SerThr_kinase"/>
</dbReference>
<dbReference type="PANTHER" id="PTHR47907:SF5">
    <property type="entry name" value="AP2 ASSOCIATED KINASE 1"/>
    <property type="match status" value="1"/>
</dbReference>
<dbReference type="PROSITE" id="PS50011">
    <property type="entry name" value="PROTEIN_KINASE_DOM"/>
    <property type="match status" value="1"/>
</dbReference>
<protein>
    <recommendedName>
        <fullName evidence="2">Protein kinase domain-containing protein</fullName>
    </recommendedName>
</protein>
<sequence>MKKFFDSRREQGGSGPGGGSSGGGGGSGGPGSGYIGRVFSIGRHQVTVDEVLAEGGFAIVFLVRTSNGVKCALKRMYVNNEYDLQVCKREIQIMVENILLHDRGHYVLCDFGSATNKFQNPQTEGVNAVEEEIKKSMSAWGKVRQGIEVDVIALELKRYTTLSYRAPEMVNLYSGKLITTKADIWALGCLLYKLCYFTLPFGESQVAICDGNFTIPDNSRHSQDMHCLIRYMLEPDPDKRPDIYQVSYFAFKLAKKECPVQNVQNSPIPAKLPDPVKASEAAAKKSQPKARLTDPIPTTETSIAPRQRPKAGQTQPNPGILPIQPALTPRKRPTAQAAAQPQVAGPAALGSAQPSIPASTPQPKAAPQQPQPKAVPAPQAQPQVPSTQPQATPQQQQQLFLKQQLLQQQQQQQQQHQAAFYQQQQMMQAQQVGKAEVAVESLIPGLEAPQPQPRLVCHGEVGASPRTEDTNLISGFDAPEGSEKVTEDEFDPIPVLISKNSQGVQRDPGLFPAVPLELCKGDSASDGLALYKGQSEMLKVKVQHNSELEYLARDGPSSNSSFYSSEGEGTDHEGDILDCSGSRPLLMDSDEEEETGKVCPGFLQPAPTSQEGAHSQPGVGQTLFPAFQAHTGEVFNEPDVFATAPFRSSRKVPDEVDVFTKAPFISKGHTALRHPEEADVFLRAPFTKKKSMEELTSHKEPFPPPVYLSQGGDAQHRAHGVFPSLDSASLRSQYPPASFPQPGNLHPCPVRAVEAQEGIPAKEQGDVGGERSAGQAPPQEPALGTAGDKPFRPQALSKYSRHYGPEDGPGLEAKPIAAYKVVCQSNRQAIAGSVSVAPPSSRTTELPGADPFASAPFPSKAGKQKP</sequence>
<feature type="compositionally biased region" description="Low complexity" evidence="1">
    <location>
        <begin position="376"/>
        <end position="396"/>
    </location>
</feature>
<proteinExistence type="predicted"/>
<feature type="region of interest" description="Disordered" evidence="1">
    <location>
        <begin position="832"/>
        <end position="866"/>
    </location>
</feature>
<evidence type="ECO:0000313" key="3">
    <source>
        <dbReference type="EMBL" id="KAJ7425749.1"/>
    </source>
</evidence>
<feature type="region of interest" description="Disordered" evidence="1">
    <location>
        <begin position="1"/>
        <end position="27"/>
    </location>
</feature>
<feature type="compositionally biased region" description="Gly residues" evidence="1">
    <location>
        <begin position="12"/>
        <end position="27"/>
    </location>
</feature>
<feature type="compositionally biased region" description="Low complexity" evidence="1">
    <location>
        <begin position="334"/>
        <end position="348"/>
    </location>
</feature>
<feature type="region of interest" description="Disordered" evidence="1">
    <location>
        <begin position="693"/>
        <end position="748"/>
    </location>
</feature>
<feature type="domain" description="Protein kinase" evidence="2">
    <location>
        <begin position="1"/>
        <end position="251"/>
    </location>
</feature>
<dbReference type="Proteomes" id="UP001145742">
    <property type="component" value="Unassembled WGS sequence"/>
</dbReference>
<dbReference type="PANTHER" id="PTHR47907">
    <property type="entry name" value="PROTEIN KINASE DOMAIN-CONTAINING PROTEIN"/>
    <property type="match status" value="1"/>
</dbReference>
<evidence type="ECO:0000259" key="2">
    <source>
        <dbReference type="PROSITE" id="PS50011"/>
    </source>
</evidence>
<dbReference type="InterPro" id="IPR011009">
    <property type="entry name" value="Kinase-like_dom_sf"/>
</dbReference>
<feature type="region of interest" description="Disordered" evidence="1">
    <location>
        <begin position="265"/>
        <end position="396"/>
    </location>
</feature>
<dbReference type="InterPro" id="IPR000719">
    <property type="entry name" value="Prot_kinase_dom"/>
</dbReference>
<feature type="region of interest" description="Disordered" evidence="1">
    <location>
        <begin position="763"/>
        <end position="811"/>
    </location>
</feature>
<dbReference type="Gene3D" id="1.10.510.10">
    <property type="entry name" value="Transferase(Phosphotransferase) domain 1"/>
    <property type="match status" value="2"/>
</dbReference>
<dbReference type="SMART" id="SM00220">
    <property type="entry name" value="S_TKc"/>
    <property type="match status" value="1"/>
</dbReference>
<dbReference type="SUPFAM" id="SSF56112">
    <property type="entry name" value="Protein kinase-like (PK-like)"/>
    <property type="match status" value="1"/>
</dbReference>
<dbReference type="InterPro" id="IPR028182">
    <property type="entry name" value="BMP2K_C"/>
</dbReference>
<dbReference type="Pfam" id="PF15282">
    <property type="entry name" value="BMP2K_C"/>
    <property type="match status" value="2"/>
</dbReference>
<keyword evidence="4" id="KW-1185">Reference proteome</keyword>
<name>A0ABQ9DN69_9PASS</name>
<reference evidence="3" key="1">
    <citation type="submission" date="2019-10" db="EMBL/GenBank/DDBJ databases">
        <authorList>
            <person name="Soares A.E.R."/>
            <person name="Aleixo A."/>
            <person name="Schneider P."/>
            <person name="Miyaki C.Y."/>
            <person name="Schneider M.P."/>
            <person name="Mello C."/>
            <person name="Vasconcelos A.T.R."/>
        </authorList>
    </citation>
    <scope>NUCLEOTIDE SEQUENCE</scope>
    <source>
        <tissue evidence="3">Muscle</tissue>
    </source>
</reference>
<feature type="region of interest" description="Disordered" evidence="1">
    <location>
        <begin position="552"/>
        <end position="577"/>
    </location>
</feature>
<gene>
    <name evidence="3" type="ORF">WISP_22105</name>
</gene>
<evidence type="ECO:0000256" key="1">
    <source>
        <dbReference type="SAM" id="MobiDB-lite"/>
    </source>
</evidence>
<feature type="compositionally biased region" description="Basic and acidic residues" evidence="1">
    <location>
        <begin position="1"/>
        <end position="11"/>
    </location>
</feature>
<comment type="caution">
    <text evidence="3">The sequence shown here is derived from an EMBL/GenBank/DDBJ whole genome shotgun (WGS) entry which is preliminary data.</text>
</comment>
<accession>A0ABQ9DN69</accession>
<feature type="compositionally biased region" description="Low complexity" evidence="1">
    <location>
        <begin position="357"/>
        <end position="368"/>
    </location>
</feature>
<feature type="region of interest" description="Disordered" evidence="1">
    <location>
        <begin position="447"/>
        <end position="487"/>
    </location>
</feature>
<evidence type="ECO:0000313" key="4">
    <source>
        <dbReference type="Proteomes" id="UP001145742"/>
    </source>
</evidence>
<organism evidence="3 4">
    <name type="scientific">Willisornis vidua</name>
    <name type="common">Xingu scale-backed antbird</name>
    <dbReference type="NCBI Taxonomy" id="1566151"/>
    <lineage>
        <taxon>Eukaryota</taxon>
        <taxon>Metazoa</taxon>
        <taxon>Chordata</taxon>
        <taxon>Craniata</taxon>
        <taxon>Vertebrata</taxon>
        <taxon>Euteleostomi</taxon>
        <taxon>Archelosauria</taxon>
        <taxon>Archosauria</taxon>
        <taxon>Dinosauria</taxon>
        <taxon>Saurischia</taxon>
        <taxon>Theropoda</taxon>
        <taxon>Coelurosauria</taxon>
        <taxon>Aves</taxon>
        <taxon>Neognathae</taxon>
        <taxon>Neoaves</taxon>
        <taxon>Telluraves</taxon>
        <taxon>Australaves</taxon>
        <taxon>Passeriformes</taxon>
        <taxon>Thamnophilidae</taxon>
        <taxon>Willisornis</taxon>
    </lineage>
</organism>